<dbReference type="Pfam" id="PF22597">
    <property type="entry name" value="DYN_lid"/>
    <property type="match status" value="1"/>
</dbReference>
<dbReference type="InterPro" id="IPR004273">
    <property type="entry name" value="Dynein_heavy_D6_P-loop"/>
</dbReference>
<keyword evidence="9" id="KW-0505">Motor protein</keyword>
<dbReference type="Pfam" id="PF12781">
    <property type="entry name" value="AAA_9"/>
    <property type="match status" value="1"/>
</dbReference>
<evidence type="ECO:0000256" key="3">
    <source>
        <dbReference type="ARBA" id="ARBA00022490"/>
    </source>
</evidence>
<evidence type="ECO:0000259" key="15">
    <source>
        <dbReference type="Pfam" id="PF22597"/>
    </source>
</evidence>
<dbReference type="InterPro" id="IPR054354">
    <property type="entry name" value="DYNC2H1-like_lid"/>
</dbReference>
<dbReference type="FunFam" id="1.20.920.20:FF:000002">
    <property type="entry name" value="Cytoplasmic dynein 1 heavy chain"/>
    <property type="match status" value="1"/>
</dbReference>
<dbReference type="AlphaFoldDB" id="A0A0C2H441"/>
<dbReference type="GO" id="GO:0008569">
    <property type="term" value="F:minus-end-directed microtubule motor activity"/>
    <property type="evidence" value="ECO:0007669"/>
    <property type="project" value="InterPro"/>
</dbReference>
<comment type="similarity">
    <text evidence="2">Belongs to the dynein heavy chain family.</text>
</comment>
<evidence type="ECO:0000256" key="9">
    <source>
        <dbReference type="ARBA" id="ARBA00023175"/>
    </source>
</evidence>
<organism evidence="16 17">
    <name type="scientific">Ancylostoma duodenale</name>
    <dbReference type="NCBI Taxonomy" id="51022"/>
    <lineage>
        <taxon>Eukaryota</taxon>
        <taxon>Metazoa</taxon>
        <taxon>Ecdysozoa</taxon>
        <taxon>Nematoda</taxon>
        <taxon>Chromadorea</taxon>
        <taxon>Rhabditida</taxon>
        <taxon>Rhabditina</taxon>
        <taxon>Rhabditomorpha</taxon>
        <taxon>Strongyloidea</taxon>
        <taxon>Ancylostomatidae</taxon>
        <taxon>Ancylostomatinae</taxon>
        <taxon>Ancylostoma</taxon>
    </lineage>
</organism>
<feature type="domain" description="Dynein 2 heavy chain 1 cytoplasmic ATPase lid" evidence="15">
    <location>
        <begin position="92"/>
        <end position="178"/>
    </location>
</feature>
<evidence type="ECO:0000256" key="2">
    <source>
        <dbReference type="ARBA" id="ARBA00008887"/>
    </source>
</evidence>
<dbReference type="GO" id="GO:0005524">
    <property type="term" value="F:ATP binding"/>
    <property type="evidence" value="ECO:0007669"/>
    <property type="project" value="UniProtKB-KW"/>
</dbReference>
<evidence type="ECO:0000256" key="6">
    <source>
        <dbReference type="ARBA" id="ARBA00022840"/>
    </source>
</evidence>
<dbReference type="InterPro" id="IPR035706">
    <property type="entry name" value="AAA_9"/>
</dbReference>
<dbReference type="GO" id="GO:0005874">
    <property type="term" value="C:microtubule"/>
    <property type="evidence" value="ECO:0007669"/>
    <property type="project" value="UniProtKB-KW"/>
</dbReference>
<dbReference type="PANTHER" id="PTHR45703:SF22">
    <property type="entry name" value="DYNEIN CYTOPLASMIC 2 HEAVY CHAIN 1"/>
    <property type="match status" value="1"/>
</dbReference>
<dbReference type="InterPro" id="IPR042219">
    <property type="entry name" value="AAA_lid_11_sf"/>
</dbReference>
<protein>
    <submittedName>
        <fullName evidence="16">Dynein heavy chain</fullName>
    </submittedName>
</protein>
<feature type="domain" description="Dynein heavy chain ATP-binding dynein motor region" evidence="14">
    <location>
        <begin position="546"/>
        <end position="763"/>
    </location>
</feature>
<evidence type="ECO:0000256" key="1">
    <source>
        <dbReference type="ARBA" id="ARBA00004245"/>
    </source>
</evidence>
<accession>A0A0C2H441</accession>
<dbReference type="InterPro" id="IPR027417">
    <property type="entry name" value="P-loop_NTPase"/>
</dbReference>
<comment type="subcellular location">
    <subcellularLocation>
        <location evidence="1">Cytoplasm</location>
        <location evidence="1">Cytoskeleton</location>
    </subcellularLocation>
</comment>
<dbReference type="Gene3D" id="1.20.920.30">
    <property type="match status" value="1"/>
</dbReference>
<dbReference type="InterPro" id="IPR026983">
    <property type="entry name" value="DHC"/>
</dbReference>
<keyword evidence="4" id="KW-0493">Microtubule</keyword>
<keyword evidence="17" id="KW-1185">Reference proteome</keyword>
<dbReference type="InterPro" id="IPR024743">
    <property type="entry name" value="Dynein_HC_stalk"/>
</dbReference>
<dbReference type="OrthoDB" id="5859446at2759"/>
<dbReference type="Gene3D" id="1.20.920.20">
    <property type="match status" value="1"/>
</dbReference>
<dbReference type="GO" id="GO:0045505">
    <property type="term" value="F:dynein intermediate chain binding"/>
    <property type="evidence" value="ECO:0007669"/>
    <property type="project" value="InterPro"/>
</dbReference>
<evidence type="ECO:0000313" key="17">
    <source>
        <dbReference type="Proteomes" id="UP000054047"/>
    </source>
</evidence>
<feature type="coiled-coil region" evidence="11">
    <location>
        <begin position="400"/>
        <end position="459"/>
    </location>
</feature>
<dbReference type="EMBL" id="KN726337">
    <property type="protein sequence ID" value="KIH68600.1"/>
    <property type="molecule type" value="Genomic_DNA"/>
</dbReference>
<keyword evidence="5" id="KW-0547">Nucleotide-binding</keyword>
<evidence type="ECO:0000256" key="8">
    <source>
        <dbReference type="ARBA" id="ARBA00023054"/>
    </source>
</evidence>
<reference evidence="16 17" key="1">
    <citation type="submission" date="2013-12" db="EMBL/GenBank/DDBJ databases">
        <title>Draft genome of the parsitic nematode Ancylostoma duodenale.</title>
        <authorList>
            <person name="Mitreva M."/>
        </authorList>
    </citation>
    <scope>NUCLEOTIDE SEQUENCE [LARGE SCALE GENOMIC DNA]</scope>
    <source>
        <strain evidence="16 17">Zhejiang</strain>
    </source>
</reference>
<dbReference type="Gene3D" id="6.10.140.1060">
    <property type="match status" value="1"/>
</dbReference>
<sequence>MICSSASAILQCLSQHCVQTSSASGRVLRPKDRAQLILYLKSLNLPAPDKITASMAPSTTHSSIPPRLVSQMRMLAIGYPSEQNLNAIYCAYLMPILEPPLGSSTRVEAMASAMVRLYEEIRSNFRPADRGHYIFTPRDLTKWTLGIMRHELSDDQRYPMLLVLMCVNAIPIGYDFIRRAPSKTARTINLLQVIQSAISNSEHVVLLIEDYEILRSSFLEAINCLISSGEVPGLLAPQGAEDQKTSMEKLRTATEEENAKIAEKKKKIDEQLKDVEPLLKEARSAVGSIKSESLSEIRSLRAPPEAIRDILQAVLLFMGILDTSWEAMRKFLSKSSVKDEIINFDAHRITRDVHKKVSALVKSKEASFDPKNAKRASVAAAPLAAWVTANLQYSEILEKISPLEQEKNELVSNLSKAEKQIQKLSKGLLTVDEKVAALKEKFEMLMKEATQIKIDLEKEQDTIKVAGTLIDRLGGEFTRWQAQMESLSKEMDNVERCALVTATFVTYLGGCSEHTRTEVLKSFRQNYNLQDFSPVTFCATETEQLNWKNHGLPADSLSIENTVIMLNSTQTPMVIDPTGRVAAFLHSFHPKAELLRATQNDLFTQIEFGIRFGKTIIVDDVTEVDAVLVPIFRKELSSQGPRQVISFADKQIDFHPDFKLFLCTKNQHIVIPSSIRNVLSEVNFTTTRSGLTSQLLGLAIQIEKPELEERSSALARDAEGKKMELEKLEQLLLQQLASSEENLLGNTVLLDSLNKSKQNAETISRGIEESEKLRKELNDVKRIPKPNTGTYRCFQDNTSSRIDTQMRSLQLAVFYYISRALFKVDRLMFALSFVHGTLPKMFLPKEWELFTGFILDEQQVSPVAIPWVDESRYSAVAKLQAHLPTLYNNLQFSDQGTWNEFSRAVDCENTIPSAIETKITPFQKVLLIQAVRPDRLYAAMQNFVLKTLSLPSINPPPFDLADILAESSNQEPILLILAGGADPSQELEELAAKTIGYHNYVSISMGQGQEQATIDGIRKATKEGQWICLYNVHLMLSIIPTIQKELAAATPHERFRLWMTTEEESKFPAMMLQRSLKVTFEPPPGIRNNLLRTYSQIDDARRSVLTTQATFVLAWLHALLQERRTFIPQMFHFTKIKFSSRHGNLEARFQVQKVHACLSLISKSIRGTVTPDKSTLEVIKSLQLHQVGLRNRLTLF</sequence>
<evidence type="ECO:0000259" key="14">
    <source>
        <dbReference type="Pfam" id="PF12781"/>
    </source>
</evidence>
<dbReference type="Pfam" id="PF03028">
    <property type="entry name" value="Dynein_heavy"/>
    <property type="match status" value="1"/>
</dbReference>
<dbReference type="Pfam" id="PF12777">
    <property type="entry name" value="MT"/>
    <property type="match status" value="1"/>
</dbReference>
<keyword evidence="8 11" id="KW-0175">Coiled coil</keyword>
<gene>
    <name evidence="16" type="ORF">ANCDUO_01066</name>
</gene>
<feature type="coiled-coil region" evidence="11">
    <location>
        <begin position="247"/>
        <end position="274"/>
    </location>
</feature>
<name>A0A0C2H441_9BILA</name>
<feature type="domain" description="Dynein heavy chain region D6 P-loop" evidence="12">
    <location>
        <begin position="969"/>
        <end position="1079"/>
    </location>
</feature>
<dbReference type="FunFam" id="3.40.50.300:FF:001685">
    <property type="entry name" value="Dynein heavy chain, putative"/>
    <property type="match status" value="1"/>
</dbReference>
<evidence type="ECO:0000256" key="4">
    <source>
        <dbReference type="ARBA" id="ARBA00022701"/>
    </source>
</evidence>
<evidence type="ECO:0000313" key="16">
    <source>
        <dbReference type="EMBL" id="KIH68600.1"/>
    </source>
</evidence>
<evidence type="ECO:0000256" key="11">
    <source>
        <dbReference type="SAM" id="Coils"/>
    </source>
</evidence>
<feature type="domain" description="Dynein heavy chain coiled coil stalk" evidence="13">
    <location>
        <begin position="239"/>
        <end position="527"/>
    </location>
</feature>
<evidence type="ECO:0000259" key="13">
    <source>
        <dbReference type="Pfam" id="PF12777"/>
    </source>
</evidence>
<dbReference type="Gene3D" id="3.40.50.300">
    <property type="entry name" value="P-loop containing nucleotide triphosphate hydrolases"/>
    <property type="match status" value="2"/>
</dbReference>
<dbReference type="GO" id="GO:0051959">
    <property type="term" value="F:dynein light intermediate chain binding"/>
    <property type="evidence" value="ECO:0007669"/>
    <property type="project" value="InterPro"/>
</dbReference>
<keyword evidence="10" id="KW-0206">Cytoskeleton</keyword>
<evidence type="ECO:0000256" key="10">
    <source>
        <dbReference type="ARBA" id="ARBA00023212"/>
    </source>
</evidence>
<proteinExistence type="inferred from homology"/>
<dbReference type="GO" id="GO:0030286">
    <property type="term" value="C:dynein complex"/>
    <property type="evidence" value="ECO:0007669"/>
    <property type="project" value="UniProtKB-KW"/>
</dbReference>
<keyword evidence="3" id="KW-0963">Cytoplasm</keyword>
<dbReference type="GO" id="GO:0007018">
    <property type="term" value="P:microtubule-based movement"/>
    <property type="evidence" value="ECO:0007669"/>
    <property type="project" value="InterPro"/>
</dbReference>
<dbReference type="Gene3D" id="1.10.8.720">
    <property type="entry name" value="Region D6 of dynein motor"/>
    <property type="match status" value="1"/>
</dbReference>
<keyword evidence="6" id="KW-0067">ATP-binding</keyword>
<evidence type="ECO:0000256" key="5">
    <source>
        <dbReference type="ARBA" id="ARBA00022741"/>
    </source>
</evidence>
<dbReference type="Proteomes" id="UP000054047">
    <property type="component" value="Unassembled WGS sequence"/>
</dbReference>
<dbReference type="PANTHER" id="PTHR45703">
    <property type="entry name" value="DYNEIN HEAVY CHAIN"/>
    <property type="match status" value="1"/>
</dbReference>
<keyword evidence="7" id="KW-0243">Dynein</keyword>
<evidence type="ECO:0000256" key="7">
    <source>
        <dbReference type="ARBA" id="ARBA00023017"/>
    </source>
</evidence>
<evidence type="ECO:0000259" key="12">
    <source>
        <dbReference type="Pfam" id="PF03028"/>
    </source>
</evidence>